<keyword evidence="1" id="KW-0233">DNA recombination</keyword>
<dbReference type="InterPro" id="IPR053392">
    <property type="entry name" value="Transposase_IS30-like"/>
</dbReference>
<dbReference type="GO" id="GO:0003676">
    <property type="term" value="F:nucleic acid binding"/>
    <property type="evidence" value="ECO:0007669"/>
    <property type="project" value="InterPro"/>
</dbReference>
<dbReference type="NCBIfam" id="NF033563">
    <property type="entry name" value="transpos_IS30"/>
    <property type="match status" value="1"/>
</dbReference>
<dbReference type="GO" id="GO:0015074">
    <property type="term" value="P:DNA integration"/>
    <property type="evidence" value="ECO:0007669"/>
    <property type="project" value="InterPro"/>
</dbReference>
<dbReference type="GO" id="GO:0004803">
    <property type="term" value="F:transposase activity"/>
    <property type="evidence" value="ECO:0007669"/>
    <property type="project" value="TreeGrafter"/>
</dbReference>
<evidence type="ECO:0000313" key="4">
    <source>
        <dbReference type="Proteomes" id="UP000051181"/>
    </source>
</evidence>
<dbReference type="Proteomes" id="UP000051181">
    <property type="component" value="Unassembled WGS sequence"/>
</dbReference>
<dbReference type="Gene3D" id="3.30.420.10">
    <property type="entry name" value="Ribonuclease H-like superfamily/Ribonuclease H"/>
    <property type="match status" value="1"/>
</dbReference>
<comment type="caution">
    <text evidence="3">The sequence shown here is derived from an EMBL/GenBank/DDBJ whole genome shotgun (WGS) entry which is preliminary data.</text>
</comment>
<dbReference type="InterPro" id="IPR036397">
    <property type="entry name" value="RNaseH_sf"/>
</dbReference>
<gene>
    <name evidence="3" type="ORF">FD22_GL000609</name>
</gene>
<dbReference type="GO" id="GO:0032196">
    <property type="term" value="P:transposition"/>
    <property type="evidence" value="ECO:0007669"/>
    <property type="project" value="TreeGrafter"/>
</dbReference>
<dbReference type="SUPFAM" id="SSF53098">
    <property type="entry name" value="Ribonuclease H-like"/>
    <property type="match status" value="1"/>
</dbReference>
<dbReference type="GeneID" id="65918058"/>
<name>A0A0R1EP84_9LACO</name>
<reference evidence="3 4" key="1">
    <citation type="journal article" date="2015" name="Genome Announc.">
        <title>Expanding the biotechnology potential of lactobacilli through comparative genomics of 213 strains and associated genera.</title>
        <authorList>
            <person name="Sun Z."/>
            <person name="Harris H.M."/>
            <person name="McCann A."/>
            <person name="Guo C."/>
            <person name="Argimon S."/>
            <person name="Zhang W."/>
            <person name="Yang X."/>
            <person name="Jeffery I.B."/>
            <person name="Cooney J.C."/>
            <person name="Kagawa T.F."/>
            <person name="Liu W."/>
            <person name="Song Y."/>
            <person name="Salvetti E."/>
            <person name="Wrobel A."/>
            <person name="Rasinkangas P."/>
            <person name="Parkhill J."/>
            <person name="Rea M.C."/>
            <person name="O'Sullivan O."/>
            <person name="Ritari J."/>
            <person name="Douillard F.P."/>
            <person name="Paul Ross R."/>
            <person name="Yang R."/>
            <person name="Briner A.E."/>
            <person name="Felis G.E."/>
            <person name="de Vos W.M."/>
            <person name="Barrangou R."/>
            <person name="Klaenhammer T.R."/>
            <person name="Caufield P.W."/>
            <person name="Cui Y."/>
            <person name="Zhang H."/>
            <person name="O'Toole P.W."/>
        </authorList>
    </citation>
    <scope>NUCLEOTIDE SEQUENCE [LARGE SCALE GENOMIC DNA]</scope>
    <source>
        <strain evidence="3 4">DSM 20001</strain>
    </source>
</reference>
<dbReference type="InterPro" id="IPR025246">
    <property type="entry name" value="IS30-like_HTH"/>
</dbReference>
<dbReference type="Gene3D" id="1.10.10.60">
    <property type="entry name" value="Homeodomain-like"/>
    <property type="match status" value="1"/>
</dbReference>
<dbReference type="RefSeq" id="WP_056943364.1">
    <property type="nucleotide sequence ID" value="NZ_AZCN01000166.1"/>
</dbReference>
<dbReference type="Pfam" id="PF00665">
    <property type="entry name" value="rve"/>
    <property type="match status" value="1"/>
</dbReference>
<evidence type="ECO:0000259" key="2">
    <source>
        <dbReference type="PROSITE" id="PS50994"/>
    </source>
</evidence>
<dbReference type="InterPro" id="IPR012337">
    <property type="entry name" value="RNaseH-like_sf"/>
</dbReference>
<dbReference type="PANTHER" id="PTHR10948">
    <property type="entry name" value="TRANSPOSASE"/>
    <property type="match status" value="1"/>
</dbReference>
<organism evidence="3 4">
    <name type="scientific">Loigolactobacillus coryniformis subsp. coryniformis KCTC 3167 = DSM 20001</name>
    <dbReference type="NCBI Taxonomy" id="913848"/>
    <lineage>
        <taxon>Bacteria</taxon>
        <taxon>Bacillati</taxon>
        <taxon>Bacillota</taxon>
        <taxon>Bacilli</taxon>
        <taxon>Lactobacillales</taxon>
        <taxon>Lactobacillaceae</taxon>
        <taxon>Loigolactobacillus</taxon>
    </lineage>
</organism>
<dbReference type="Pfam" id="PF13936">
    <property type="entry name" value="HTH_38"/>
    <property type="match status" value="1"/>
</dbReference>
<dbReference type="InterPro" id="IPR051917">
    <property type="entry name" value="Transposase-Integrase"/>
</dbReference>
<dbReference type="PANTHER" id="PTHR10948:SF23">
    <property type="entry name" value="TRANSPOSASE INSI FOR INSERTION SEQUENCE ELEMENT IS30A-RELATED"/>
    <property type="match status" value="1"/>
</dbReference>
<feature type="domain" description="Integrase catalytic" evidence="2">
    <location>
        <begin position="178"/>
        <end position="339"/>
    </location>
</feature>
<dbReference type="PATRIC" id="fig|913848.6.peg.627"/>
<sequence length="341" mass="39105">MTQSKDTIKKSYKQLSSEERGQIQSLYEDHYSIRAIAKRLARDPSTISREIKRGTVTQMSSYGVYTQRYFADSGQIQYEQRRLNCHRKSLLEHNPEFFNQLTTALKAKFRVHSVDSFVGAYKRHHPAEYCPATPTVYRYIDRGLLAVANIDLPQQVKRHQKHRTGRVRQNKKILGTSIEQRPVAANDRSEFGHWEGDLVKGKRTSDQPALLTLTERMTRYEVVIRIPNYQAETCKAAVQQFVNKLDAEVVKSLTFDNGAEFSALSEVTGTNLYFAHPYTPSERGSNEQLNGLLREFIPKGQSITHFSDDHIKQATAALNQRPRKLFGYKSANEFMAEQLLA</sequence>
<dbReference type="GO" id="GO:0006310">
    <property type="term" value="P:DNA recombination"/>
    <property type="evidence" value="ECO:0007669"/>
    <property type="project" value="UniProtKB-KW"/>
</dbReference>
<evidence type="ECO:0000256" key="1">
    <source>
        <dbReference type="ARBA" id="ARBA00023172"/>
    </source>
</evidence>
<evidence type="ECO:0000313" key="3">
    <source>
        <dbReference type="EMBL" id="KRK10782.1"/>
    </source>
</evidence>
<dbReference type="InterPro" id="IPR001584">
    <property type="entry name" value="Integrase_cat-core"/>
</dbReference>
<proteinExistence type="predicted"/>
<dbReference type="AlphaFoldDB" id="A0A0R1EP84"/>
<protein>
    <submittedName>
        <fullName evidence="3">Transposase</fullName>
    </submittedName>
</protein>
<dbReference type="EMBL" id="AZCN01000166">
    <property type="protein sequence ID" value="KRK10782.1"/>
    <property type="molecule type" value="Genomic_DNA"/>
</dbReference>
<dbReference type="GO" id="GO:0005829">
    <property type="term" value="C:cytosol"/>
    <property type="evidence" value="ECO:0007669"/>
    <property type="project" value="TreeGrafter"/>
</dbReference>
<accession>A0A0R1EP84</accession>
<dbReference type="PROSITE" id="PS50994">
    <property type="entry name" value="INTEGRASE"/>
    <property type="match status" value="1"/>
</dbReference>